<dbReference type="EMBL" id="VIEB01000173">
    <property type="protein sequence ID" value="TQE02567.1"/>
    <property type="molecule type" value="Genomic_DNA"/>
</dbReference>
<sequence length="53" mass="5315">MEAEAASVGSVVSLMGDETGIMVAIGGTMATMAARVAPPFTVTMARVLLFLAA</sequence>
<name>A0A540MUT9_MALBA</name>
<keyword evidence="2" id="KW-1185">Reference proteome</keyword>
<gene>
    <name evidence="1" type="ORF">C1H46_011801</name>
</gene>
<reference evidence="1 2" key="1">
    <citation type="journal article" date="2019" name="G3 (Bethesda)">
        <title>Sequencing of a Wild Apple (Malus baccata) Genome Unravels the Differences Between Cultivated and Wild Apple Species Regarding Disease Resistance and Cold Tolerance.</title>
        <authorList>
            <person name="Chen X."/>
        </authorList>
    </citation>
    <scope>NUCLEOTIDE SEQUENCE [LARGE SCALE GENOMIC DNA]</scope>
    <source>
        <strain evidence="2">cv. Shandingzi</strain>
        <tissue evidence="1">Leaves</tissue>
    </source>
</reference>
<accession>A0A540MUT9</accession>
<dbReference type="Proteomes" id="UP000315295">
    <property type="component" value="Unassembled WGS sequence"/>
</dbReference>
<comment type="caution">
    <text evidence="1">The sequence shown here is derived from an EMBL/GenBank/DDBJ whole genome shotgun (WGS) entry which is preliminary data.</text>
</comment>
<proteinExistence type="predicted"/>
<protein>
    <submittedName>
        <fullName evidence="1">Uncharacterized protein</fullName>
    </submittedName>
</protein>
<organism evidence="1 2">
    <name type="scientific">Malus baccata</name>
    <name type="common">Siberian crab apple</name>
    <name type="synonym">Pyrus baccata</name>
    <dbReference type="NCBI Taxonomy" id="106549"/>
    <lineage>
        <taxon>Eukaryota</taxon>
        <taxon>Viridiplantae</taxon>
        <taxon>Streptophyta</taxon>
        <taxon>Embryophyta</taxon>
        <taxon>Tracheophyta</taxon>
        <taxon>Spermatophyta</taxon>
        <taxon>Magnoliopsida</taxon>
        <taxon>eudicotyledons</taxon>
        <taxon>Gunneridae</taxon>
        <taxon>Pentapetalae</taxon>
        <taxon>rosids</taxon>
        <taxon>fabids</taxon>
        <taxon>Rosales</taxon>
        <taxon>Rosaceae</taxon>
        <taxon>Amygdaloideae</taxon>
        <taxon>Maleae</taxon>
        <taxon>Malus</taxon>
    </lineage>
</organism>
<evidence type="ECO:0000313" key="2">
    <source>
        <dbReference type="Proteomes" id="UP000315295"/>
    </source>
</evidence>
<dbReference type="AlphaFoldDB" id="A0A540MUT9"/>
<evidence type="ECO:0000313" key="1">
    <source>
        <dbReference type="EMBL" id="TQE02567.1"/>
    </source>
</evidence>